<gene>
    <name evidence="2" type="ORF">HPP92_029016</name>
    <name evidence="1" type="ORF">HPP92_029028</name>
</gene>
<keyword evidence="3" id="KW-1185">Reference proteome</keyword>
<dbReference type="Proteomes" id="UP000636800">
    <property type="component" value="Unassembled WGS sequence"/>
</dbReference>
<reference evidence="3 4" key="1">
    <citation type="journal article" date="2020" name="Nat. Food">
        <title>A phased Vanilla planifolia genome enables genetic improvement of flavour and production.</title>
        <authorList>
            <person name="Hasing T."/>
            <person name="Tang H."/>
            <person name="Brym M."/>
            <person name="Khazi F."/>
            <person name="Huang T."/>
            <person name="Chambers A.H."/>
        </authorList>
    </citation>
    <scope>NUCLEOTIDE SEQUENCE [LARGE SCALE GENOMIC DNA]</scope>
    <source>
        <tissue evidence="1">Leaf</tissue>
    </source>
</reference>
<evidence type="ECO:0000313" key="3">
    <source>
        <dbReference type="Proteomes" id="UP000636800"/>
    </source>
</evidence>
<accession>A0A835U1K6</accession>
<dbReference type="EMBL" id="JADCNM010000621">
    <property type="protein sequence ID" value="KAG0446064.1"/>
    <property type="molecule type" value="Genomic_DNA"/>
</dbReference>
<evidence type="ECO:0000313" key="2">
    <source>
        <dbReference type="EMBL" id="KAG0446067.1"/>
    </source>
</evidence>
<name>A0A835U1K6_VANPL</name>
<sequence length="86" mass="9575">MPTDGLVMVLLLAFNDQRRENKLNNTTQADGLPYQDGMTISMRIIGGFLPADGGQIPLMEVCEPKRRWRSVSSAREEWGHGQLTTG</sequence>
<comment type="caution">
    <text evidence="1">The sequence shown here is derived from an EMBL/GenBank/DDBJ whole genome shotgun (WGS) entry which is preliminary data.</text>
</comment>
<organism evidence="1 4">
    <name type="scientific">Vanilla planifolia</name>
    <name type="common">Vanilla</name>
    <dbReference type="NCBI Taxonomy" id="51239"/>
    <lineage>
        <taxon>Eukaryota</taxon>
        <taxon>Viridiplantae</taxon>
        <taxon>Streptophyta</taxon>
        <taxon>Embryophyta</taxon>
        <taxon>Tracheophyta</taxon>
        <taxon>Spermatophyta</taxon>
        <taxon>Magnoliopsida</taxon>
        <taxon>Liliopsida</taxon>
        <taxon>Asparagales</taxon>
        <taxon>Orchidaceae</taxon>
        <taxon>Vanilloideae</taxon>
        <taxon>Vanilleae</taxon>
        <taxon>Vanilla</taxon>
    </lineage>
</organism>
<dbReference type="AlphaFoldDB" id="A0A835U1K6"/>
<proteinExistence type="predicted"/>
<dbReference type="Proteomes" id="UP000639772">
    <property type="component" value="Unassembled WGS sequence"/>
</dbReference>
<protein>
    <submittedName>
        <fullName evidence="1">Uncharacterized protein</fullName>
    </submittedName>
</protein>
<evidence type="ECO:0000313" key="1">
    <source>
        <dbReference type="EMBL" id="KAG0446064.1"/>
    </source>
</evidence>
<evidence type="ECO:0000313" key="4">
    <source>
        <dbReference type="Proteomes" id="UP000639772"/>
    </source>
</evidence>
<dbReference type="EMBL" id="JADCNL010000620">
    <property type="protein sequence ID" value="KAG0446067.1"/>
    <property type="molecule type" value="Genomic_DNA"/>
</dbReference>